<evidence type="ECO:0000256" key="1">
    <source>
        <dbReference type="ARBA" id="ARBA00004123"/>
    </source>
</evidence>
<dbReference type="PROSITE" id="PS51134">
    <property type="entry name" value="ZF_TFIIB"/>
    <property type="match status" value="1"/>
</dbReference>
<dbReference type="SUPFAM" id="SSF47954">
    <property type="entry name" value="Cyclin-like"/>
    <property type="match status" value="2"/>
</dbReference>
<accession>A0A915IJN0</accession>
<evidence type="ECO:0000256" key="6">
    <source>
        <dbReference type="ARBA" id="ARBA00023015"/>
    </source>
</evidence>
<sequence length="303" mass="33961">MSGTGCKYCGCQIVEKDAARGDTVCTNCGAVLEENAIVSEVQFQETGSGGHSVIGQFVNPDMPTKLNIGGRNTVSDSRQSREVLLQNARRQILEVSGQLKLNQHCVDMALNFYKMALARNLTRGRRKTHVIAACLYITCRLEGTAHFLLDFSDALQVNVFELGRVYNFLARNLYITLPPNDPCVYVMRFANSLEFGDKEHEVSMVALRLVQRMKRDWMSIGRRPTGLCGAALLLAARFHNFNRTISDIIRVVNISEQVIRRRLEEFSVTPTSSLTLDDFQTVDLEEECDPPAYNDAKNKASEN</sequence>
<proteinExistence type="inferred from homology"/>
<evidence type="ECO:0000256" key="5">
    <source>
        <dbReference type="ARBA" id="ARBA00022833"/>
    </source>
</evidence>
<dbReference type="GO" id="GO:0097550">
    <property type="term" value="C:transcription preinitiation complex"/>
    <property type="evidence" value="ECO:0007669"/>
    <property type="project" value="TreeGrafter"/>
</dbReference>
<dbReference type="SUPFAM" id="SSF57783">
    <property type="entry name" value="Zinc beta-ribbon"/>
    <property type="match status" value="1"/>
</dbReference>
<keyword evidence="6" id="KW-0805">Transcription regulation</keyword>
<dbReference type="GO" id="GO:0017025">
    <property type="term" value="F:TBP-class protein binding"/>
    <property type="evidence" value="ECO:0007669"/>
    <property type="project" value="InterPro"/>
</dbReference>
<dbReference type="InterPro" id="IPR013137">
    <property type="entry name" value="Znf_TFIIB"/>
</dbReference>
<dbReference type="InterPro" id="IPR000812">
    <property type="entry name" value="TFIIB"/>
</dbReference>
<dbReference type="GO" id="GO:0008270">
    <property type="term" value="F:zinc ion binding"/>
    <property type="evidence" value="ECO:0007669"/>
    <property type="project" value="UniProtKB-KW"/>
</dbReference>
<dbReference type="PANTHER" id="PTHR11618">
    <property type="entry name" value="TRANSCRIPTION INITIATION FACTOR IIB-RELATED"/>
    <property type="match status" value="1"/>
</dbReference>
<evidence type="ECO:0000256" key="11">
    <source>
        <dbReference type="PROSITE-ProRule" id="PRU00469"/>
    </source>
</evidence>
<dbReference type="GO" id="GO:0001006">
    <property type="term" value="F:RNA polymerase III type 3 promoter sequence-specific DNA binding"/>
    <property type="evidence" value="ECO:0007669"/>
    <property type="project" value="TreeGrafter"/>
</dbReference>
<keyword evidence="5" id="KW-0862">Zinc</keyword>
<evidence type="ECO:0000259" key="12">
    <source>
        <dbReference type="PROSITE" id="PS51134"/>
    </source>
</evidence>
<evidence type="ECO:0000313" key="14">
    <source>
        <dbReference type="WBParaSite" id="nRc.2.0.1.t14387-RA"/>
    </source>
</evidence>
<dbReference type="CDD" id="cd20554">
    <property type="entry name" value="CYCLIN_TFIIIB90_rpt2"/>
    <property type="match status" value="1"/>
</dbReference>
<evidence type="ECO:0000256" key="8">
    <source>
        <dbReference type="ARBA" id="ARBA00023163"/>
    </source>
</evidence>
<keyword evidence="4 11" id="KW-0863">Zinc-finger</keyword>
<organism evidence="13 14">
    <name type="scientific">Romanomermis culicivorax</name>
    <name type="common">Nematode worm</name>
    <dbReference type="NCBI Taxonomy" id="13658"/>
    <lineage>
        <taxon>Eukaryota</taxon>
        <taxon>Metazoa</taxon>
        <taxon>Ecdysozoa</taxon>
        <taxon>Nematoda</taxon>
        <taxon>Enoplea</taxon>
        <taxon>Dorylaimia</taxon>
        <taxon>Mermithida</taxon>
        <taxon>Mermithoidea</taxon>
        <taxon>Mermithidae</taxon>
        <taxon>Romanomermis</taxon>
    </lineage>
</organism>
<keyword evidence="7" id="KW-0010">Activator</keyword>
<dbReference type="FunFam" id="1.10.472.10:FF:000007">
    <property type="entry name" value="Transcription factor IIIB 90 kDa subunit"/>
    <property type="match status" value="1"/>
</dbReference>
<dbReference type="Gene3D" id="1.10.472.10">
    <property type="entry name" value="Cyclin-like"/>
    <property type="match status" value="2"/>
</dbReference>
<reference evidence="14" key="1">
    <citation type="submission" date="2022-11" db="UniProtKB">
        <authorList>
            <consortium name="WormBaseParasite"/>
        </authorList>
    </citation>
    <scope>IDENTIFICATION</scope>
</reference>
<dbReference type="CDD" id="cd20553">
    <property type="entry name" value="CYCLIN_TFIIIB90_rpt1"/>
    <property type="match status" value="1"/>
</dbReference>
<keyword evidence="13" id="KW-1185">Reference proteome</keyword>
<dbReference type="Gene3D" id="2.20.25.10">
    <property type="match status" value="1"/>
</dbReference>
<dbReference type="FunFam" id="1.10.472.10:FF:000002">
    <property type="entry name" value="Transcription factor IIIB 90 kDa subunit"/>
    <property type="match status" value="1"/>
</dbReference>
<dbReference type="Pfam" id="PF08271">
    <property type="entry name" value="Zn_Ribbon_TF"/>
    <property type="match status" value="1"/>
</dbReference>
<keyword evidence="8" id="KW-0804">Transcription</keyword>
<evidence type="ECO:0000256" key="7">
    <source>
        <dbReference type="ARBA" id="ARBA00023159"/>
    </source>
</evidence>
<evidence type="ECO:0000256" key="10">
    <source>
        <dbReference type="ARBA" id="ARBA00031009"/>
    </source>
</evidence>
<keyword evidence="9" id="KW-0539">Nucleus</keyword>
<dbReference type="Pfam" id="PF00382">
    <property type="entry name" value="TFIIB"/>
    <property type="match status" value="2"/>
</dbReference>
<dbReference type="OMA" id="DCALACN"/>
<dbReference type="PRINTS" id="PR00685">
    <property type="entry name" value="TIFACTORIIB"/>
</dbReference>
<feature type="domain" description="TFIIB-type" evidence="12">
    <location>
        <begin position="2"/>
        <end position="33"/>
    </location>
</feature>
<evidence type="ECO:0000256" key="4">
    <source>
        <dbReference type="ARBA" id="ARBA00022771"/>
    </source>
</evidence>
<dbReference type="GO" id="GO:0000995">
    <property type="term" value="F:RNA polymerase III general transcription initiation factor activity"/>
    <property type="evidence" value="ECO:0007669"/>
    <property type="project" value="TreeGrafter"/>
</dbReference>
<keyword evidence="3" id="KW-0479">Metal-binding</keyword>
<dbReference type="GO" id="GO:0000126">
    <property type="term" value="C:transcription factor TFIIIB complex"/>
    <property type="evidence" value="ECO:0007669"/>
    <property type="project" value="TreeGrafter"/>
</dbReference>
<dbReference type="GO" id="GO:0070897">
    <property type="term" value="P:transcription preinitiation complex assembly"/>
    <property type="evidence" value="ECO:0007669"/>
    <property type="project" value="InterPro"/>
</dbReference>
<name>A0A915IJN0_ROMCU</name>
<dbReference type="InterPro" id="IPR013150">
    <property type="entry name" value="TFIIB_cyclin"/>
</dbReference>
<evidence type="ECO:0000256" key="2">
    <source>
        <dbReference type="ARBA" id="ARBA00010857"/>
    </source>
</evidence>
<dbReference type="AlphaFoldDB" id="A0A915IJN0"/>
<dbReference type="Proteomes" id="UP000887565">
    <property type="component" value="Unplaced"/>
</dbReference>
<comment type="similarity">
    <text evidence="2">Belongs to the TFIIB family.</text>
</comment>
<dbReference type="GO" id="GO:0005634">
    <property type="term" value="C:nucleus"/>
    <property type="evidence" value="ECO:0007669"/>
    <property type="project" value="UniProtKB-SubCell"/>
</dbReference>
<evidence type="ECO:0000256" key="9">
    <source>
        <dbReference type="ARBA" id="ARBA00023242"/>
    </source>
</evidence>
<dbReference type="InterPro" id="IPR036915">
    <property type="entry name" value="Cyclin-like_sf"/>
</dbReference>
<evidence type="ECO:0000256" key="3">
    <source>
        <dbReference type="ARBA" id="ARBA00022723"/>
    </source>
</evidence>
<dbReference type="InterPro" id="IPR013763">
    <property type="entry name" value="Cyclin-like_dom"/>
</dbReference>
<evidence type="ECO:0000313" key="13">
    <source>
        <dbReference type="Proteomes" id="UP000887565"/>
    </source>
</evidence>
<protein>
    <recommendedName>
        <fullName evidence="10">B-related factor 1</fullName>
    </recommendedName>
</protein>
<dbReference type="WBParaSite" id="nRc.2.0.1.t14387-RA">
    <property type="protein sequence ID" value="nRc.2.0.1.t14387-RA"/>
    <property type="gene ID" value="nRc.2.0.1.g14387"/>
</dbReference>
<dbReference type="SMART" id="SM00385">
    <property type="entry name" value="CYCLIN"/>
    <property type="match status" value="2"/>
</dbReference>
<comment type="subcellular location">
    <subcellularLocation>
        <location evidence="1">Nucleus</location>
    </subcellularLocation>
</comment>
<dbReference type="PANTHER" id="PTHR11618:SF4">
    <property type="entry name" value="TRANSCRIPTION FACTOR IIIB 90 KDA SUBUNIT"/>
    <property type="match status" value="1"/>
</dbReference>